<evidence type="ECO:0000313" key="3">
    <source>
        <dbReference type="Proteomes" id="UP000612362"/>
    </source>
</evidence>
<gene>
    <name evidence="2" type="ORF">KSX_49550</name>
</gene>
<dbReference type="AlphaFoldDB" id="A0A8J3I646"/>
<protein>
    <submittedName>
        <fullName evidence="2">Uncharacterized protein</fullName>
    </submittedName>
</protein>
<evidence type="ECO:0000313" key="2">
    <source>
        <dbReference type="EMBL" id="GHO46792.1"/>
    </source>
</evidence>
<dbReference type="EMBL" id="BNJF01000002">
    <property type="protein sequence ID" value="GHO46792.1"/>
    <property type="molecule type" value="Genomic_DNA"/>
</dbReference>
<comment type="caution">
    <text evidence="2">The sequence shown here is derived from an EMBL/GenBank/DDBJ whole genome shotgun (WGS) entry which is preliminary data.</text>
</comment>
<accession>A0A8J3I646</accession>
<dbReference type="RefSeq" id="WP_220196147.1">
    <property type="nucleotide sequence ID" value="NZ_BNJF01000002.1"/>
</dbReference>
<proteinExistence type="predicted"/>
<name>A0A8J3I646_9CHLR</name>
<sequence>MEWEMMKNDERIAQEPQTEMKELDDAELEGIQGGFAGLPIQLPLIDQLLGGLFGGPALGGGSQQ</sequence>
<reference evidence="2" key="1">
    <citation type="submission" date="2020-10" db="EMBL/GenBank/DDBJ databases">
        <title>Taxonomic study of unclassified bacteria belonging to the class Ktedonobacteria.</title>
        <authorList>
            <person name="Yabe S."/>
            <person name="Wang C.M."/>
            <person name="Zheng Y."/>
            <person name="Sakai Y."/>
            <person name="Cavaletti L."/>
            <person name="Monciardini P."/>
            <person name="Donadio S."/>
        </authorList>
    </citation>
    <scope>NUCLEOTIDE SEQUENCE</scope>
    <source>
        <strain evidence="2">SOSP1-1</strain>
    </source>
</reference>
<dbReference type="Proteomes" id="UP000612362">
    <property type="component" value="Unassembled WGS sequence"/>
</dbReference>
<feature type="region of interest" description="Disordered" evidence="1">
    <location>
        <begin position="1"/>
        <end position="21"/>
    </location>
</feature>
<keyword evidence="3" id="KW-1185">Reference proteome</keyword>
<evidence type="ECO:0000256" key="1">
    <source>
        <dbReference type="SAM" id="MobiDB-lite"/>
    </source>
</evidence>
<organism evidence="2 3">
    <name type="scientific">Ktedonospora formicarum</name>
    <dbReference type="NCBI Taxonomy" id="2778364"/>
    <lineage>
        <taxon>Bacteria</taxon>
        <taxon>Bacillati</taxon>
        <taxon>Chloroflexota</taxon>
        <taxon>Ktedonobacteria</taxon>
        <taxon>Ktedonobacterales</taxon>
        <taxon>Ktedonobacteraceae</taxon>
        <taxon>Ktedonospora</taxon>
    </lineage>
</organism>